<dbReference type="EMBL" id="JXDG01000003">
    <property type="protein sequence ID" value="KIH86065.1"/>
    <property type="molecule type" value="Genomic_DNA"/>
</dbReference>
<evidence type="ECO:0000313" key="2">
    <source>
        <dbReference type="Proteomes" id="UP000031535"/>
    </source>
</evidence>
<proteinExistence type="predicted"/>
<keyword evidence="2" id="KW-1185">Reference proteome</keyword>
<reference evidence="1 2" key="1">
    <citation type="submission" date="2015-01" db="EMBL/GenBank/DDBJ databases">
        <title>Complete genome of Pseudomonas batumici UCM B-321 producer of the batumin antibiotic with strong antistaphilococcal and potential anticancer activity.</title>
        <authorList>
            <person name="Klochko V.V."/>
            <person name="Zelena L.B."/>
            <person name="Elena K.A."/>
            <person name="Reva O.N."/>
        </authorList>
    </citation>
    <scope>NUCLEOTIDE SEQUENCE [LARGE SCALE GENOMIC DNA]</scope>
    <source>
        <strain evidence="1 2">UCM B-321</strain>
    </source>
</reference>
<gene>
    <name evidence="1" type="ORF">UCMB321_0432</name>
</gene>
<accession>A0A0C2IGA6</accession>
<evidence type="ECO:0000313" key="1">
    <source>
        <dbReference type="EMBL" id="KIH86065.1"/>
    </source>
</evidence>
<dbReference type="Proteomes" id="UP000031535">
    <property type="component" value="Unassembled WGS sequence"/>
</dbReference>
<dbReference type="AlphaFoldDB" id="A0A0C2IGA6"/>
<protein>
    <submittedName>
        <fullName evidence="1">Uncharacterized protein</fullName>
    </submittedName>
</protein>
<dbReference type="PATRIC" id="fig|226910.6.peg.431"/>
<name>A0A0C2IGA6_9PSED</name>
<comment type="caution">
    <text evidence="1">The sequence shown here is derived from an EMBL/GenBank/DDBJ whole genome shotgun (WGS) entry which is preliminary data.</text>
</comment>
<organism evidence="1 2">
    <name type="scientific">Pseudomonas batumici</name>
    <dbReference type="NCBI Taxonomy" id="226910"/>
    <lineage>
        <taxon>Bacteria</taxon>
        <taxon>Pseudomonadati</taxon>
        <taxon>Pseudomonadota</taxon>
        <taxon>Gammaproteobacteria</taxon>
        <taxon>Pseudomonadales</taxon>
        <taxon>Pseudomonadaceae</taxon>
        <taxon>Pseudomonas</taxon>
    </lineage>
</organism>
<sequence>MADQDSAHISWLELFQPFTNARISQQYAWSRRELLNRMRGGGPVHCSQKLVKPSNV</sequence>